<organism evidence="2 3">
    <name type="scientific">Frankliniella fusca</name>
    <dbReference type="NCBI Taxonomy" id="407009"/>
    <lineage>
        <taxon>Eukaryota</taxon>
        <taxon>Metazoa</taxon>
        <taxon>Ecdysozoa</taxon>
        <taxon>Arthropoda</taxon>
        <taxon>Hexapoda</taxon>
        <taxon>Insecta</taxon>
        <taxon>Pterygota</taxon>
        <taxon>Neoptera</taxon>
        <taxon>Paraneoptera</taxon>
        <taxon>Thysanoptera</taxon>
        <taxon>Terebrantia</taxon>
        <taxon>Thripoidea</taxon>
        <taxon>Thripidae</taxon>
        <taxon>Frankliniella</taxon>
    </lineage>
</organism>
<reference evidence="2" key="2">
    <citation type="journal article" date="2023" name="BMC Genomics">
        <title>Pest status, molecular evolution, and epigenetic factors derived from the genome assembly of Frankliniella fusca, a thysanopteran phytovirus vector.</title>
        <authorList>
            <person name="Catto M.A."/>
            <person name="Labadie P.E."/>
            <person name="Jacobson A.L."/>
            <person name="Kennedy G.G."/>
            <person name="Srinivasan R."/>
            <person name="Hunt B.G."/>
        </authorList>
    </citation>
    <scope>NUCLEOTIDE SEQUENCE</scope>
    <source>
        <strain evidence="2">PL_HMW_Pooled</strain>
    </source>
</reference>
<dbReference type="Proteomes" id="UP001219518">
    <property type="component" value="Unassembled WGS sequence"/>
</dbReference>
<keyword evidence="3" id="KW-1185">Reference proteome</keyword>
<proteinExistence type="predicted"/>
<comment type="caution">
    <text evidence="2">The sequence shown here is derived from an EMBL/GenBank/DDBJ whole genome shotgun (WGS) entry which is preliminary data.</text>
</comment>
<evidence type="ECO:0000313" key="3">
    <source>
        <dbReference type="Proteomes" id="UP001219518"/>
    </source>
</evidence>
<protein>
    <submittedName>
        <fullName evidence="2">Chromosome-associated kinesin KIF4</fullName>
    </submittedName>
</protein>
<sequence>MERKKKVALAAPIPLENVDDTVNWQLCCICQKEEGILVCPAKNPIPSQRNVGYNAFASNVEAVRQSHPNYIFPCGRKADSYDEGYGVRETLIKHEAKWHKKCIIKYTTRFSLQNVAQLTLENTENVDGTTKAQTRSTSVAINPKEEVCFLCKKKPEKNQILHKCMTFEIFNSIKQYATKANDTKTLAFLSEGDLVAQEAKYHSCCVLNLYRKGKVSTPQQNKEDVTCESLAFADLLLYMHAQIEDNGKECAFNTGTLRKLYNDRLLQLLGSQERTLPAVHETRFREKILLHFPELQAVKSGREYVLMLKNANILPNMDSANEDLDALAVNRFVRNIRNNIFATDIRFTGGFEENCEENCIPPSLLALVNMMLYGSSIVSECRTTKPAITICQVILANMSKSRPSGNITRIKTAREPPLPLYLGLTIYKSSRDKNLIDNLHERGLSVSSNRVYELTANLARHVVQRAEEEGVVCPSVLQKGFFTVGALDNIDIKPSSTTSQGEFHGTGISLFQLPLHGDVSTRRTCSSTYEGAVKSGSRHVPSLPAAYSEPPEFFFPNTQPAPPGYSSDVYETVSHLAGAEKLWHSEKDWLDYLHNQLVENEPLFQENVSWSAFRAVRQGISPLSPAINSLLPLFDDKSTSPGMIKHGMDIIRKSTEFLNPGQTPVICVDQPLFATAKLLQWNLPAAYGEDKFVVLFGPLHIEQNFIRMMGELLEGSGWTGIIANSGILPAGSAEGLLKVSSITKSRLYHQYTAAALYSLLSDAYNFEHPDCDVAKEDWIRDNAERSPTFKFWLLVLRLEVLLLKFVRSVREAQFQDFKESIIMMLPWFFSLGHFLYARWLTVHACDLVALERNAPETYRRFSLGTYMCAFVVRKTLNAFSCLGIDHAHEQNNAEVKSRGGAVGLTQDPSALRRWTIAGPEVARLLNEFEGEKEMKPGVHHEQYPKFQANFFESCAAVKESFQQSENPFLIRGPELINLETRVQIDESCCETLNKLEENGRIMVKDFIEMRLKTQELSFYAPVKKHKCQIFSLKKSEKKTSTSDLKNDLQLFSRLFIVSLSRSLNLQLFFKHENQPCPPSLSRHGKLNSGDKSKLVPLLEKLVENIPTPDACDGIILDGAALVRMIKPHSGTSSFKEYSEQVNTYCAKLASRMVCQRLDVVWDQYNGKSLKTEARESRGSGVRRPGLPQKGAFPSKPKQWEDYLRNDCNKEELFQYLAESALKNEHLQIVTNVKDVIKVSPFYPQSSALENVCCALMEEADGRLLLHAKDMAERGSRTVIIRCSDTDIVVLAVSFFHDLQKIGLEELWVHYGVGVNKRFIAAHAIALKLGEERSSALRGFHTFSGCDSVSFFAGKGKRSAWGAWDSKDLELTQAFKSLASPTENVLSEATMSALERFVVTMYGAQGITSHVDPAREHLFATDGKPLLHIPPTYGVLVQHTRRAAYQAGQIWGRSLQTDWKNLPSPVGWGWKGTPGSWLPHWSDLDDIWQTCRELSVCGCASDCSTMRCACRKAGVCCALSCKKCKGNCSNVKNAVPESENEDVDGDLQEI</sequence>
<reference evidence="2" key="1">
    <citation type="submission" date="2021-07" db="EMBL/GenBank/DDBJ databases">
        <authorList>
            <person name="Catto M.A."/>
            <person name="Jacobson A."/>
            <person name="Kennedy G."/>
            <person name="Labadie P."/>
            <person name="Hunt B.G."/>
            <person name="Srinivasan R."/>
        </authorList>
    </citation>
    <scope>NUCLEOTIDE SEQUENCE</scope>
    <source>
        <strain evidence="2">PL_HMW_Pooled</strain>
        <tissue evidence="2">Head</tissue>
    </source>
</reference>
<gene>
    <name evidence="2" type="ORF">KUF71_007267</name>
</gene>
<evidence type="ECO:0000313" key="2">
    <source>
        <dbReference type="EMBL" id="KAK3917822.1"/>
    </source>
</evidence>
<dbReference type="PANTHER" id="PTHR47018">
    <property type="entry name" value="CXC DOMAIN-CONTAINING PROTEIN-RELATED"/>
    <property type="match status" value="1"/>
</dbReference>
<feature type="region of interest" description="Disordered" evidence="1">
    <location>
        <begin position="1172"/>
        <end position="1196"/>
    </location>
</feature>
<evidence type="ECO:0000256" key="1">
    <source>
        <dbReference type="SAM" id="MobiDB-lite"/>
    </source>
</evidence>
<accession>A0AAE1HAH5</accession>
<dbReference type="EMBL" id="JAHWGI010000789">
    <property type="protein sequence ID" value="KAK3917822.1"/>
    <property type="molecule type" value="Genomic_DNA"/>
</dbReference>
<name>A0AAE1HAH5_9NEOP</name>